<proteinExistence type="predicted"/>
<dbReference type="AlphaFoldDB" id="A0A843UZY3"/>
<sequence length="101" mass="11280">MIGESQLDDDEPTWGVNDMTRDFARLMGEILFKTCTKKQGSKIKKNKKSMYLSTARKVPVDRYKQASKTYFRTGVSIDSSSVACRQPLTGKGFLNSLSSAC</sequence>
<evidence type="ECO:0000313" key="2">
    <source>
        <dbReference type="Proteomes" id="UP000652761"/>
    </source>
</evidence>
<reference evidence="1" key="1">
    <citation type="submission" date="2017-07" db="EMBL/GenBank/DDBJ databases">
        <title>Taro Niue Genome Assembly and Annotation.</title>
        <authorList>
            <person name="Atibalentja N."/>
            <person name="Keating K."/>
            <person name="Fields C.J."/>
        </authorList>
    </citation>
    <scope>NUCLEOTIDE SEQUENCE</scope>
    <source>
        <strain evidence="1">Niue_2</strain>
        <tissue evidence="1">Leaf</tissue>
    </source>
</reference>
<gene>
    <name evidence="1" type="ORF">Taro_024299</name>
</gene>
<dbReference type="Proteomes" id="UP000652761">
    <property type="component" value="Unassembled WGS sequence"/>
</dbReference>
<comment type="caution">
    <text evidence="1">The sequence shown here is derived from an EMBL/GenBank/DDBJ whole genome shotgun (WGS) entry which is preliminary data.</text>
</comment>
<evidence type="ECO:0000313" key="1">
    <source>
        <dbReference type="EMBL" id="MQL91682.1"/>
    </source>
</evidence>
<keyword evidence="2" id="KW-1185">Reference proteome</keyword>
<name>A0A843UZY3_COLES</name>
<accession>A0A843UZY3</accession>
<protein>
    <submittedName>
        <fullName evidence="1">Uncharacterized protein</fullName>
    </submittedName>
</protein>
<organism evidence="1 2">
    <name type="scientific">Colocasia esculenta</name>
    <name type="common">Wild taro</name>
    <name type="synonym">Arum esculentum</name>
    <dbReference type="NCBI Taxonomy" id="4460"/>
    <lineage>
        <taxon>Eukaryota</taxon>
        <taxon>Viridiplantae</taxon>
        <taxon>Streptophyta</taxon>
        <taxon>Embryophyta</taxon>
        <taxon>Tracheophyta</taxon>
        <taxon>Spermatophyta</taxon>
        <taxon>Magnoliopsida</taxon>
        <taxon>Liliopsida</taxon>
        <taxon>Araceae</taxon>
        <taxon>Aroideae</taxon>
        <taxon>Colocasieae</taxon>
        <taxon>Colocasia</taxon>
    </lineage>
</organism>
<dbReference type="EMBL" id="NMUH01001369">
    <property type="protein sequence ID" value="MQL91682.1"/>
    <property type="molecule type" value="Genomic_DNA"/>
</dbReference>